<gene>
    <name evidence="2" type="ORF">KIPB_012149</name>
</gene>
<name>A0A9K3GPB9_9EUKA</name>
<sequence length="146" mass="16001">MGNLCFIVVYTPSILSPQERGVERPEEESEEEVIEQNVAEAPIEAGVEVLDMKALEAAKKAQKKKKKVKKRVGPIFTPYGEAVKALPAALQALMTDARRNDIGESRLLEHVAQFLFDHFEHSSGIPGHSDTHSSAGIEHPSAETVD</sequence>
<evidence type="ECO:0000256" key="1">
    <source>
        <dbReference type="SAM" id="MobiDB-lite"/>
    </source>
</evidence>
<feature type="region of interest" description="Disordered" evidence="1">
    <location>
        <begin position="125"/>
        <end position="146"/>
    </location>
</feature>
<proteinExistence type="predicted"/>
<dbReference type="AlphaFoldDB" id="A0A9K3GPB9"/>
<dbReference type="Proteomes" id="UP000265618">
    <property type="component" value="Unassembled WGS sequence"/>
</dbReference>
<keyword evidence="3" id="KW-1185">Reference proteome</keyword>
<protein>
    <submittedName>
        <fullName evidence="2">Uncharacterized protein</fullName>
    </submittedName>
</protein>
<evidence type="ECO:0000313" key="3">
    <source>
        <dbReference type="Proteomes" id="UP000265618"/>
    </source>
</evidence>
<accession>A0A9K3GPB9</accession>
<dbReference type="EMBL" id="BDIP01005254">
    <property type="protein sequence ID" value="GIQ89636.1"/>
    <property type="molecule type" value="Genomic_DNA"/>
</dbReference>
<organism evidence="2 3">
    <name type="scientific">Kipferlia bialata</name>
    <dbReference type="NCBI Taxonomy" id="797122"/>
    <lineage>
        <taxon>Eukaryota</taxon>
        <taxon>Metamonada</taxon>
        <taxon>Carpediemonas-like organisms</taxon>
        <taxon>Kipferlia</taxon>
    </lineage>
</organism>
<evidence type="ECO:0000313" key="2">
    <source>
        <dbReference type="EMBL" id="GIQ89636.1"/>
    </source>
</evidence>
<comment type="caution">
    <text evidence="2">The sequence shown here is derived from an EMBL/GenBank/DDBJ whole genome shotgun (WGS) entry which is preliminary data.</text>
</comment>
<feature type="non-terminal residue" evidence="2">
    <location>
        <position position="1"/>
    </location>
</feature>
<reference evidence="2 3" key="1">
    <citation type="journal article" date="2018" name="PLoS ONE">
        <title>The draft genome of Kipferlia bialata reveals reductive genome evolution in fornicate parasites.</title>
        <authorList>
            <person name="Tanifuji G."/>
            <person name="Takabayashi S."/>
            <person name="Kume K."/>
            <person name="Takagi M."/>
            <person name="Nakayama T."/>
            <person name="Kamikawa R."/>
            <person name="Inagaki Y."/>
            <person name="Hashimoto T."/>
        </authorList>
    </citation>
    <scope>NUCLEOTIDE SEQUENCE [LARGE SCALE GENOMIC DNA]</scope>
    <source>
        <strain evidence="2">NY0173</strain>
    </source>
</reference>